<accession>A0A149PDE0</accession>
<gene>
    <name evidence="2" type="ORF">CI15_28390</name>
</gene>
<dbReference type="AlphaFoldDB" id="A0A149PDE0"/>
<name>A0A149PDE0_9BURK</name>
<dbReference type="Pfam" id="PF10908">
    <property type="entry name" value="Tlde1_dom"/>
    <property type="match status" value="1"/>
</dbReference>
<feature type="domain" description="Tlde1" evidence="1">
    <location>
        <begin position="22"/>
        <end position="112"/>
    </location>
</feature>
<organism evidence="2 3">
    <name type="scientific">Paraburkholderia monticola</name>
    <dbReference type="NCBI Taxonomy" id="1399968"/>
    <lineage>
        <taxon>Bacteria</taxon>
        <taxon>Pseudomonadati</taxon>
        <taxon>Pseudomonadota</taxon>
        <taxon>Betaproteobacteria</taxon>
        <taxon>Burkholderiales</taxon>
        <taxon>Burkholderiaceae</taxon>
        <taxon>Paraburkholderia</taxon>
    </lineage>
</organism>
<evidence type="ECO:0000259" key="1">
    <source>
        <dbReference type="Pfam" id="PF10908"/>
    </source>
</evidence>
<evidence type="ECO:0000313" key="2">
    <source>
        <dbReference type="EMBL" id="KXU83038.1"/>
    </source>
</evidence>
<dbReference type="InterPro" id="IPR021225">
    <property type="entry name" value="Tlde1_dom"/>
</dbReference>
<sequence>MVWRYEQSTGRLYHDATFIELGYSGKGAGKNNPSKEGVSNIGPIPRGTYRIGAPFTHRHAGGNVLRLTPINGTHTYGRDGFLIHGDSIAQPGEASNGCIIERSTVRTQIWNSGDHTLEVVY</sequence>
<reference evidence="2 3" key="1">
    <citation type="journal article" date="2015" name="Int. J. Syst. Evol. Microbiol.">
        <title>Burkholderia monticola sp. nov., isolated from mountain soil.</title>
        <authorList>
            <person name="Baek I."/>
            <person name="Seo B."/>
            <person name="Lee I."/>
            <person name="Yi H."/>
            <person name="Chun J."/>
        </authorList>
    </citation>
    <scope>NUCLEOTIDE SEQUENCE [LARGE SCALE GENOMIC DNA]</scope>
    <source>
        <strain evidence="2 3">JC2948</strain>
    </source>
</reference>
<keyword evidence="3" id="KW-1185">Reference proteome</keyword>
<evidence type="ECO:0000313" key="3">
    <source>
        <dbReference type="Proteomes" id="UP000075613"/>
    </source>
</evidence>
<dbReference type="Proteomes" id="UP000075613">
    <property type="component" value="Unassembled WGS sequence"/>
</dbReference>
<protein>
    <recommendedName>
        <fullName evidence="1">Tlde1 domain-containing protein</fullName>
    </recommendedName>
</protein>
<comment type="caution">
    <text evidence="2">The sequence shown here is derived from an EMBL/GenBank/DDBJ whole genome shotgun (WGS) entry which is preliminary data.</text>
</comment>
<dbReference type="STRING" id="1399968.CI15_28390"/>
<dbReference type="EMBL" id="LRBG01000038">
    <property type="protein sequence ID" value="KXU83038.1"/>
    <property type="molecule type" value="Genomic_DNA"/>
</dbReference>
<proteinExistence type="predicted"/>
<dbReference type="OrthoDB" id="7569468at2"/>